<dbReference type="AlphaFoldDB" id="A0A5Y0GSY9"/>
<sequence>VVDLELKDKVTFLHEVSFNELKILYSKAYALVYPSIDEGFGIPPIEAMASNTPVIVSDIPVFHEVLTNGALYVNPDDEKSWQSAIKNIEQLPDAISRFNNYVARYDFDNMKQMVGNWLAESK</sequence>
<dbReference type="PANTHER" id="PTHR46401">
    <property type="entry name" value="GLYCOSYLTRANSFERASE WBBK-RELATED"/>
    <property type="match status" value="1"/>
</dbReference>
<dbReference type="InterPro" id="IPR001296">
    <property type="entry name" value="Glyco_trans_1"/>
</dbReference>
<dbReference type="GO" id="GO:0016757">
    <property type="term" value="F:glycosyltransferase activity"/>
    <property type="evidence" value="ECO:0007669"/>
    <property type="project" value="InterPro"/>
</dbReference>
<evidence type="ECO:0000256" key="1">
    <source>
        <dbReference type="ARBA" id="ARBA00022679"/>
    </source>
</evidence>
<dbReference type="EMBL" id="AAMHQU010000045">
    <property type="protein sequence ID" value="EDH4444209.1"/>
    <property type="molecule type" value="Genomic_DNA"/>
</dbReference>
<keyword evidence="1 3" id="KW-0808">Transferase</keyword>
<feature type="non-terminal residue" evidence="3">
    <location>
        <position position="1"/>
    </location>
</feature>
<gene>
    <name evidence="3" type="ORF">CA117_21860</name>
</gene>
<dbReference type="GO" id="GO:0009103">
    <property type="term" value="P:lipopolysaccharide biosynthetic process"/>
    <property type="evidence" value="ECO:0007669"/>
    <property type="project" value="TreeGrafter"/>
</dbReference>
<name>A0A5Y0GSY9_SALTM</name>
<feature type="domain" description="Glycosyl transferase family 1" evidence="2">
    <location>
        <begin position="4"/>
        <end position="101"/>
    </location>
</feature>
<comment type="caution">
    <text evidence="3">The sequence shown here is derived from an EMBL/GenBank/DDBJ whole genome shotgun (WGS) entry which is preliminary data.</text>
</comment>
<dbReference type="Gene3D" id="3.40.50.2000">
    <property type="entry name" value="Glycogen Phosphorylase B"/>
    <property type="match status" value="1"/>
</dbReference>
<evidence type="ECO:0000259" key="2">
    <source>
        <dbReference type="Pfam" id="PF00534"/>
    </source>
</evidence>
<dbReference type="Pfam" id="PF00534">
    <property type="entry name" value="Glycos_transf_1"/>
    <property type="match status" value="1"/>
</dbReference>
<proteinExistence type="predicted"/>
<evidence type="ECO:0000313" key="3">
    <source>
        <dbReference type="EMBL" id="EDH4444209.1"/>
    </source>
</evidence>
<dbReference type="PANTHER" id="PTHR46401:SF2">
    <property type="entry name" value="GLYCOSYLTRANSFERASE WBBK-RELATED"/>
    <property type="match status" value="1"/>
</dbReference>
<protein>
    <submittedName>
        <fullName evidence="3">Glycosyltransferase</fullName>
    </submittedName>
</protein>
<reference evidence="3" key="1">
    <citation type="submission" date="2018-07" db="EMBL/GenBank/DDBJ databases">
        <authorList>
            <consortium name="PulseNet: The National Subtyping Network for Foodborne Disease Surveillance"/>
            <person name="Tarr C.L."/>
            <person name="Trees E."/>
            <person name="Katz L.S."/>
            <person name="Carleton-Romer H.A."/>
            <person name="Stroika S."/>
            <person name="Kucerova Z."/>
            <person name="Roache K.F."/>
            <person name="Sabol A.L."/>
            <person name="Besser J."/>
            <person name="Gerner-Smidt P."/>
        </authorList>
    </citation>
    <scope>NUCLEOTIDE SEQUENCE</scope>
    <source>
        <strain evidence="3">PNUSAS012947</strain>
    </source>
</reference>
<dbReference type="SUPFAM" id="SSF53756">
    <property type="entry name" value="UDP-Glycosyltransferase/glycogen phosphorylase"/>
    <property type="match status" value="1"/>
</dbReference>
<accession>A0A5Y0GSY9</accession>
<organism evidence="3">
    <name type="scientific">Salmonella typhimurium</name>
    <dbReference type="NCBI Taxonomy" id="90371"/>
    <lineage>
        <taxon>Bacteria</taxon>
        <taxon>Pseudomonadati</taxon>
        <taxon>Pseudomonadota</taxon>
        <taxon>Gammaproteobacteria</taxon>
        <taxon>Enterobacterales</taxon>
        <taxon>Enterobacteriaceae</taxon>
        <taxon>Salmonella</taxon>
    </lineage>
</organism>